<dbReference type="InterPro" id="IPR036875">
    <property type="entry name" value="Znf_CCHC_sf"/>
</dbReference>
<reference evidence="3" key="1">
    <citation type="submission" date="2023-07" db="EMBL/GenBank/DDBJ databases">
        <authorList>
            <person name="Stuckert A."/>
        </authorList>
    </citation>
    <scope>NUCLEOTIDE SEQUENCE</scope>
</reference>
<dbReference type="PANTHER" id="PTHR22639:SF6">
    <property type="entry name" value="ZINC FINGER CCHC DOMAIN-CONTAINING PROTEIN 3-LIKE"/>
    <property type="match status" value="1"/>
</dbReference>
<dbReference type="Proteomes" id="UP001176940">
    <property type="component" value="Unassembled WGS sequence"/>
</dbReference>
<evidence type="ECO:0000256" key="1">
    <source>
        <dbReference type="SAM" id="MobiDB-lite"/>
    </source>
</evidence>
<dbReference type="InterPro" id="IPR042509">
    <property type="entry name" value="ZCCHC3"/>
</dbReference>
<evidence type="ECO:0000313" key="3">
    <source>
        <dbReference type="EMBL" id="CAJ0925057.1"/>
    </source>
</evidence>
<feature type="compositionally biased region" description="Basic residues" evidence="1">
    <location>
        <begin position="254"/>
        <end position="264"/>
    </location>
</feature>
<dbReference type="SUPFAM" id="SSF57756">
    <property type="entry name" value="Retrovirus zinc finger-like domains"/>
    <property type="match status" value="1"/>
</dbReference>
<protein>
    <recommendedName>
        <fullName evidence="2">CCHC-type domain-containing protein</fullName>
    </recommendedName>
</protein>
<keyword evidence="4" id="KW-1185">Reference proteome</keyword>
<dbReference type="Gene3D" id="4.10.60.10">
    <property type="entry name" value="Zinc finger, CCHC-type"/>
    <property type="match status" value="1"/>
</dbReference>
<proteinExistence type="predicted"/>
<evidence type="ECO:0000313" key="4">
    <source>
        <dbReference type="Proteomes" id="UP001176940"/>
    </source>
</evidence>
<feature type="domain" description="CCHC-type" evidence="2">
    <location>
        <begin position="182"/>
        <end position="198"/>
    </location>
</feature>
<name>A0ABN9KUX1_9NEOB</name>
<feature type="domain" description="CCHC-type" evidence="2">
    <location>
        <begin position="200"/>
        <end position="216"/>
    </location>
</feature>
<accession>A0ABN9KUX1</accession>
<sequence length="264" mass="30106">MSGYMDDVCVLCDSECSVRRVKLLVSIFCGASAFKVNWEKMKYELCDVDVRLLEKKKAVYKMIECREMECDIFVGRAHRLSLPDLKLVKNGFRIEVAEEKKGHFSLSYLVNAIFYEALKGVEGKIPTVFVGDFNCATEGNVDIRGKKLSQLILDFSFSDAAIFGYGIPPPPTYYADRGMPDFCRNCKQYGHCKDECSLLWCSRCEKRGHTQEGCKNKKLCNLCGKDDHIYELCPERKKGKRKNSKAGSPGMGLRVKKRLRLRRS</sequence>
<comment type="caution">
    <text evidence="3">The sequence shown here is derived from an EMBL/GenBank/DDBJ whole genome shotgun (WGS) entry which is preliminary data.</text>
</comment>
<dbReference type="PANTHER" id="PTHR22639">
    <property type="entry name" value="GAG-RELATED PROTEIN"/>
    <property type="match status" value="1"/>
</dbReference>
<gene>
    <name evidence="3" type="ORF">RIMI_LOCUS2407976</name>
</gene>
<dbReference type="InterPro" id="IPR001878">
    <property type="entry name" value="Znf_CCHC"/>
</dbReference>
<organism evidence="3 4">
    <name type="scientific">Ranitomeya imitator</name>
    <name type="common">mimic poison frog</name>
    <dbReference type="NCBI Taxonomy" id="111125"/>
    <lineage>
        <taxon>Eukaryota</taxon>
        <taxon>Metazoa</taxon>
        <taxon>Chordata</taxon>
        <taxon>Craniata</taxon>
        <taxon>Vertebrata</taxon>
        <taxon>Euteleostomi</taxon>
        <taxon>Amphibia</taxon>
        <taxon>Batrachia</taxon>
        <taxon>Anura</taxon>
        <taxon>Neobatrachia</taxon>
        <taxon>Hyloidea</taxon>
        <taxon>Dendrobatidae</taxon>
        <taxon>Dendrobatinae</taxon>
        <taxon>Ranitomeya</taxon>
    </lineage>
</organism>
<dbReference type="SMART" id="SM00343">
    <property type="entry name" value="ZnF_C2HC"/>
    <property type="match status" value="3"/>
</dbReference>
<evidence type="ECO:0000259" key="2">
    <source>
        <dbReference type="SMART" id="SM00343"/>
    </source>
</evidence>
<feature type="domain" description="CCHC-type" evidence="2">
    <location>
        <begin position="219"/>
        <end position="235"/>
    </location>
</feature>
<feature type="region of interest" description="Disordered" evidence="1">
    <location>
        <begin position="238"/>
        <end position="264"/>
    </location>
</feature>
<dbReference type="EMBL" id="CAUEEQ010003337">
    <property type="protein sequence ID" value="CAJ0925057.1"/>
    <property type="molecule type" value="Genomic_DNA"/>
</dbReference>